<dbReference type="InterPro" id="IPR013325">
    <property type="entry name" value="RNA_pol_sigma_r2"/>
</dbReference>
<dbReference type="Gene3D" id="1.20.120.1810">
    <property type="match status" value="1"/>
</dbReference>
<feature type="domain" description="RNA polymerase sigma-70 region 2" evidence="1">
    <location>
        <begin position="83"/>
        <end position="129"/>
    </location>
</feature>
<gene>
    <name evidence="2" type="ORF">UFOVP124_76</name>
</gene>
<evidence type="ECO:0000259" key="1">
    <source>
        <dbReference type="Pfam" id="PF04542"/>
    </source>
</evidence>
<dbReference type="GO" id="GO:0006352">
    <property type="term" value="P:DNA-templated transcription initiation"/>
    <property type="evidence" value="ECO:0007669"/>
    <property type="project" value="InterPro"/>
</dbReference>
<name>A0A6J5LEI3_9CAUD</name>
<protein>
    <submittedName>
        <fullName evidence="2">Sigma70-ECF, RNA polymerase sigma factor, sigma-70 family</fullName>
    </submittedName>
</protein>
<dbReference type="InterPro" id="IPR007627">
    <property type="entry name" value="RNA_pol_sigma70_r2"/>
</dbReference>
<reference evidence="2" key="1">
    <citation type="submission" date="2020-04" db="EMBL/GenBank/DDBJ databases">
        <authorList>
            <person name="Chiriac C."/>
            <person name="Salcher M."/>
            <person name="Ghai R."/>
            <person name="Kavagutti S V."/>
        </authorList>
    </citation>
    <scope>NUCLEOTIDE SEQUENCE</scope>
</reference>
<dbReference type="Pfam" id="PF04542">
    <property type="entry name" value="Sigma70_r2"/>
    <property type="match status" value="1"/>
</dbReference>
<organism evidence="2">
    <name type="scientific">uncultured Caudovirales phage</name>
    <dbReference type="NCBI Taxonomy" id="2100421"/>
    <lineage>
        <taxon>Viruses</taxon>
        <taxon>Duplodnaviria</taxon>
        <taxon>Heunggongvirae</taxon>
        <taxon>Uroviricota</taxon>
        <taxon>Caudoviricetes</taxon>
        <taxon>Peduoviridae</taxon>
        <taxon>Maltschvirus</taxon>
        <taxon>Maltschvirus maltsch</taxon>
    </lineage>
</organism>
<dbReference type="GO" id="GO:0003700">
    <property type="term" value="F:DNA-binding transcription factor activity"/>
    <property type="evidence" value="ECO:0007669"/>
    <property type="project" value="InterPro"/>
</dbReference>
<accession>A0A6J5LEI3</accession>
<dbReference type="SUPFAM" id="SSF88946">
    <property type="entry name" value="Sigma2 domain of RNA polymerase sigma factors"/>
    <property type="match status" value="1"/>
</dbReference>
<dbReference type="EMBL" id="LR796250">
    <property type="protein sequence ID" value="CAB4131310.1"/>
    <property type="molecule type" value="Genomic_DNA"/>
</dbReference>
<evidence type="ECO:0000313" key="2">
    <source>
        <dbReference type="EMBL" id="CAB4131310.1"/>
    </source>
</evidence>
<proteinExistence type="predicted"/>
<sequence length="258" mass="29178">MRSKCFAMNALINHHNPNANTCGARRLAPNIQDATLTRNDNSCELAIRSNAGDRQALSELLETSEAFIRSLVYRESRKAKILMRDPIMEDILQEARCGLIEAAKRYDSTQGSFRNYAYYWVLQHVKSFLLSDLGTIRVPYCPADSRNRQAADAARWLSARGGDGISILDEITSPDHSIAVIEAEEKIRRIKQVNRAMTTLKRNQYARIKAILDGNEKPPGHGVSPKTWRKSLNCTIRLIRHTLCIDGEMPKIQWGKKA</sequence>